<protein>
    <recommendedName>
        <fullName evidence="5">Transmembrane protein</fullName>
    </recommendedName>
</protein>
<dbReference type="KEGG" id="bban:J4G43_006585"/>
<evidence type="ECO:0008006" key="5">
    <source>
        <dbReference type="Google" id="ProtNLM"/>
    </source>
</evidence>
<reference evidence="3 4" key="2">
    <citation type="journal article" date="2022" name="Int. J. Syst. Evol. Microbiol.">
        <title>Strains of Bradyrhizobium barranii sp. nov. associated with legumes native to Canada are symbionts of soybeans and belong to different subspecies (subsp. barranii subsp. nov. and subsp. apii subsp. nov.) and symbiovars (sv. glycinearum and sv. septentrionale).</title>
        <authorList>
            <person name="Bromfield E.S.P."/>
            <person name="Cloutier S."/>
            <person name="Wasai-Hara S."/>
            <person name="Minamisawa K."/>
        </authorList>
    </citation>
    <scope>NUCLEOTIDE SEQUENCE [LARGE SCALE GENOMIC DNA]</scope>
    <source>
        <strain evidence="3 4">144S4</strain>
    </source>
</reference>
<dbReference type="RefSeq" id="WP_208084294.1">
    <property type="nucleotide sequence ID" value="NZ_CP086136.1"/>
</dbReference>
<dbReference type="AlphaFoldDB" id="A0A939M1U9"/>
<evidence type="ECO:0000313" key="3">
    <source>
        <dbReference type="EMBL" id="UEM13934.1"/>
    </source>
</evidence>
<gene>
    <name evidence="3" type="ORF">J4G43_006585</name>
    <name evidence="2" type="ORF">J4G43_08755</name>
</gene>
<feature type="transmembrane region" description="Helical" evidence="1">
    <location>
        <begin position="72"/>
        <end position="95"/>
    </location>
</feature>
<dbReference type="EMBL" id="JAGEMI010000001">
    <property type="protein sequence ID" value="MBO1861033.1"/>
    <property type="molecule type" value="Genomic_DNA"/>
</dbReference>
<keyword evidence="1" id="KW-0812">Transmembrane</keyword>
<reference evidence="2" key="1">
    <citation type="submission" date="2021-03" db="EMBL/GenBank/DDBJ databases">
        <title>Whole Genome Sequence of Bradyrhizobium sp. Strain 144S4.</title>
        <authorList>
            <person name="Bromfield E.S.P."/>
            <person name="Cloutier S."/>
        </authorList>
    </citation>
    <scope>NUCLEOTIDE SEQUENCE [LARGE SCALE GENOMIC DNA]</scope>
    <source>
        <strain evidence="2">144S4</strain>
    </source>
</reference>
<feature type="transmembrane region" description="Helical" evidence="1">
    <location>
        <begin position="48"/>
        <end position="66"/>
    </location>
</feature>
<evidence type="ECO:0000313" key="4">
    <source>
        <dbReference type="Proteomes" id="UP000664702"/>
    </source>
</evidence>
<dbReference type="Proteomes" id="UP000664702">
    <property type="component" value="Chromosome"/>
</dbReference>
<evidence type="ECO:0000313" key="2">
    <source>
        <dbReference type="EMBL" id="MBO1861033.1"/>
    </source>
</evidence>
<keyword evidence="1" id="KW-1133">Transmembrane helix</keyword>
<organism evidence="2">
    <name type="scientific">Bradyrhizobium barranii subsp. barranii</name>
    <dbReference type="NCBI Taxonomy" id="2823807"/>
    <lineage>
        <taxon>Bacteria</taxon>
        <taxon>Pseudomonadati</taxon>
        <taxon>Pseudomonadota</taxon>
        <taxon>Alphaproteobacteria</taxon>
        <taxon>Hyphomicrobiales</taxon>
        <taxon>Nitrobacteraceae</taxon>
        <taxon>Bradyrhizobium</taxon>
        <taxon>Bradyrhizobium barranii</taxon>
    </lineage>
</organism>
<sequence length="175" mass="20322">MSRIFKRFVLLIAAIYFLVDAVFFTLFKPVLRRMADCWVFESLRAWIVSLRPYPTLALFIVPVILLEPVKPVAAYLTATGHVVDGLMVLIVGELLKLLLIERLFSVSRDKLMSIPVFAWCYDRFCQGQDWVASLQAWQLMRRWSSNAKHAVQRYVLEFKAERRRTAEQIAPPDVC</sequence>
<proteinExistence type="predicted"/>
<accession>A0A939M1U9</accession>
<name>A0A939M1U9_9BRAD</name>
<evidence type="ECO:0000256" key="1">
    <source>
        <dbReference type="SAM" id="Phobius"/>
    </source>
</evidence>
<dbReference type="EMBL" id="CP086136">
    <property type="protein sequence ID" value="UEM13934.1"/>
    <property type="molecule type" value="Genomic_DNA"/>
</dbReference>
<feature type="transmembrane region" description="Helical" evidence="1">
    <location>
        <begin position="6"/>
        <end position="27"/>
    </location>
</feature>
<keyword evidence="1" id="KW-0472">Membrane</keyword>